<name>A0A2P4PUF8_RHIID</name>
<evidence type="ECO:0000313" key="2">
    <source>
        <dbReference type="Proteomes" id="UP000018888"/>
    </source>
</evidence>
<proteinExistence type="predicted"/>
<comment type="caution">
    <text evidence="1">The sequence shown here is derived from an EMBL/GenBank/DDBJ whole genome shotgun (WGS) entry which is preliminary data.</text>
</comment>
<feature type="non-terminal residue" evidence="1">
    <location>
        <position position="51"/>
    </location>
</feature>
<protein>
    <submittedName>
        <fullName evidence="1">Uncharacterized protein</fullName>
    </submittedName>
</protein>
<organism evidence="1 2">
    <name type="scientific">Rhizophagus irregularis (strain DAOM 181602 / DAOM 197198 / MUCL 43194)</name>
    <name type="common">Arbuscular mycorrhizal fungus</name>
    <name type="synonym">Glomus intraradices</name>
    <dbReference type="NCBI Taxonomy" id="747089"/>
    <lineage>
        <taxon>Eukaryota</taxon>
        <taxon>Fungi</taxon>
        <taxon>Fungi incertae sedis</taxon>
        <taxon>Mucoromycota</taxon>
        <taxon>Glomeromycotina</taxon>
        <taxon>Glomeromycetes</taxon>
        <taxon>Glomerales</taxon>
        <taxon>Glomeraceae</taxon>
        <taxon>Rhizophagus</taxon>
    </lineage>
</organism>
<dbReference type="Proteomes" id="UP000018888">
    <property type="component" value="Unassembled WGS sequence"/>
</dbReference>
<evidence type="ECO:0000313" key="1">
    <source>
        <dbReference type="EMBL" id="POG69033.1"/>
    </source>
</evidence>
<reference evidence="1 2" key="1">
    <citation type="journal article" date="2013" name="Proc. Natl. Acad. Sci. U.S.A.">
        <title>Genome of an arbuscular mycorrhizal fungus provides insight into the oldest plant symbiosis.</title>
        <authorList>
            <person name="Tisserant E."/>
            <person name="Malbreil M."/>
            <person name="Kuo A."/>
            <person name="Kohler A."/>
            <person name="Symeonidi A."/>
            <person name="Balestrini R."/>
            <person name="Charron P."/>
            <person name="Duensing N."/>
            <person name="Frei Dit Frey N."/>
            <person name="Gianinazzi-Pearson V."/>
            <person name="Gilbert L.B."/>
            <person name="Handa Y."/>
            <person name="Herr J.R."/>
            <person name="Hijri M."/>
            <person name="Koul R."/>
            <person name="Kawaguchi M."/>
            <person name="Krajinski F."/>
            <person name="Lammers P.J."/>
            <person name="Masclaux F.G."/>
            <person name="Murat C."/>
            <person name="Morin E."/>
            <person name="Ndikumana S."/>
            <person name="Pagni M."/>
            <person name="Petitpierre D."/>
            <person name="Requena N."/>
            <person name="Rosikiewicz P."/>
            <person name="Riley R."/>
            <person name="Saito K."/>
            <person name="San Clemente H."/>
            <person name="Shapiro H."/>
            <person name="van Tuinen D."/>
            <person name="Becard G."/>
            <person name="Bonfante P."/>
            <person name="Paszkowski U."/>
            <person name="Shachar-Hill Y.Y."/>
            <person name="Tuskan G.A."/>
            <person name="Young P.W."/>
            <person name="Sanders I.R."/>
            <person name="Henrissat B."/>
            <person name="Rensing S.A."/>
            <person name="Grigoriev I.V."/>
            <person name="Corradi N."/>
            <person name="Roux C."/>
            <person name="Martin F."/>
        </authorList>
    </citation>
    <scope>NUCLEOTIDE SEQUENCE [LARGE SCALE GENOMIC DNA]</scope>
    <source>
        <strain evidence="1 2">DAOM 197198</strain>
    </source>
</reference>
<sequence length="51" mass="6325">MQNFCVFISLLKKTYKLIYYSTSIVLKSPRDFLNRILYYYFTRFMIFSLSF</sequence>
<keyword evidence="2" id="KW-1185">Reference proteome</keyword>
<gene>
    <name evidence="1" type="ORF">GLOIN_2v1631233</name>
</gene>
<reference evidence="1 2" key="2">
    <citation type="journal article" date="2018" name="New Phytol.">
        <title>High intraspecific genome diversity in the model arbuscular mycorrhizal symbiont Rhizophagus irregularis.</title>
        <authorList>
            <person name="Chen E.C.H."/>
            <person name="Morin E."/>
            <person name="Beaudet D."/>
            <person name="Noel J."/>
            <person name="Yildirir G."/>
            <person name="Ndikumana S."/>
            <person name="Charron P."/>
            <person name="St-Onge C."/>
            <person name="Giorgi J."/>
            <person name="Kruger M."/>
            <person name="Marton T."/>
            <person name="Ropars J."/>
            <person name="Grigoriev I.V."/>
            <person name="Hainaut M."/>
            <person name="Henrissat B."/>
            <person name="Roux C."/>
            <person name="Martin F."/>
            <person name="Corradi N."/>
        </authorList>
    </citation>
    <scope>NUCLEOTIDE SEQUENCE [LARGE SCALE GENOMIC DNA]</scope>
    <source>
        <strain evidence="1 2">DAOM 197198</strain>
    </source>
</reference>
<dbReference type="EMBL" id="AUPC02000143">
    <property type="protein sequence ID" value="POG69033.1"/>
    <property type="molecule type" value="Genomic_DNA"/>
</dbReference>
<dbReference type="AlphaFoldDB" id="A0A2P4PUF8"/>
<accession>A0A2P4PUF8</accession>